<evidence type="ECO:0000313" key="2">
    <source>
        <dbReference type="Proteomes" id="UP000821845"/>
    </source>
</evidence>
<dbReference type="EMBL" id="CM023490">
    <property type="protein sequence ID" value="KAH6942268.1"/>
    <property type="molecule type" value="Genomic_DNA"/>
</dbReference>
<name>A0ACB7T5D4_HYAAI</name>
<organism evidence="1 2">
    <name type="scientific">Hyalomma asiaticum</name>
    <name type="common">Tick</name>
    <dbReference type="NCBI Taxonomy" id="266040"/>
    <lineage>
        <taxon>Eukaryota</taxon>
        <taxon>Metazoa</taxon>
        <taxon>Ecdysozoa</taxon>
        <taxon>Arthropoda</taxon>
        <taxon>Chelicerata</taxon>
        <taxon>Arachnida</taxon>
        <taxon>Acari</taxon>
        <taxon>Parasitiformes</taxon>
        <taxon>Ixodida</taxon>
        <taxon>Ixodoidea</taxon>
        <taxon>Ixodidae</taxon>
        <taxon>Hyalomminae</taxon>
        <taxon>Hyalomma</taxon>
    </lineage>
</organism>
<keyword evidence="2" id="KW-1185">Reference proteome</keyword>
<comment type="caution">
    <text evidence="1">The sequence shown here is derived from an EMBL/GenBank/DDBJ whole genome shotgun (WGS) entry which is preliminary data.</text>
</comment>
<gene>
    <name evidence="1" type="ORF">HPB50_002655</name>
</gene>
<proteinExistence type="predicted"/>
<sequence length="438" mass="48043">MDEAITTLRPTTTLSALNSSDQPVFLNPTTKLPANPLAALTTLLTLLAQKTLLGILTTAPCNETAGPCEAAVSDNLSSSTLLNHQEHAEYDSDGDTKTVEEVLAIAVPILFGAIAVIGFFGNALVVLVVLCDPQMRSTTNNLIINLAMADLLFIVFCVPFTGWDYTLNYWPFGDAWCRIVQYLVIVCAYASIYTLVLMSLDRFLAVVHPITSMSIRTERNANLAILFTWVVILAACVPALFAHGVVLIEDSYSACTFRTDMGYNIVAFQISFFMSSFVVPLAIVFVLYLLMLKRLWLAAAPGGRISAESMRSKKRVTRLVVVVVVVFALCWCPVQVVLVLKSVDLYGRNMNAPRIVVQIASQILAYTNSCVNPFLYAFLSDNFRKSFRKVICCGRKASHVGGSSCKGRPRAIDDVERTRKESSATCVTKMTKVSNDIL</sequence>
<evidence type="ECO:0000313" key="1">
    <source>
        <dbReference type="EMBL" id="KAH6942268.1"/>
    </source>
</evidence>
<reference evidence="1" key="1">
    <citation type="submission" date="2020-05" db="EMBL/GenBank/DDBJ databases">
        <title>Large-scale comparative analyses of tick genomes elucidate their genetic diversity and vector capacities.</title>
        <authorList>
            <person name="Jia N."/>
            <person name="Wang J."/>
            <person name="Shi W."/>
            <person name="Du L."/>
            <person name="Sun Y."/>
            <person name="Zhan W."/>
            <person name="Jiang J."/>
            <person name="Wang Q."/>
            <person name="Zhang B."/>
            <person name="Ji P."/>
            <person name="Sakyi L.B."/>
            <person name="Cui X."/>
            <person name="Yuan T."/>
            <person name="Jiang B."/>
            <person name="Yang W."/>
            <person name="Lam T.T.-Y."/>
            <person name="Chang Q."/>
            <person name="Ding S."/>
            <person name="Wang X."/>
            <person name="Zhu J."/>
            <person name="Ruan X."/>
            <person name="Zhao L."/>
            <person name="Wei J."/>
            <person name="Que T."/>
            <person name="Du C."/>
            <person name="Cheng J."/>
            <person name="Dai P."/>
            <person name="Han X."/>
            <person name="Huang E."/>
            <person name="Gao Y."/>
            <person name="Liu J."/>
            <person name="Shao H."/>
            <person name="Ye R."/>
            <person name="Li L."/>
            <person name="Wei W."/>
            <person name="Wang X."/>
            <person name="Wang C."/>
            <person name="Yang T."/>
            <person name="Huo Q."/>
            <person name="Li W."/>
            <person name="Guo W."/>
            <person name="Chen H."/>
            <person name="Zhou L."/>
            <person name="Ni X."/>
            <person name="Tian J."/>
            <person name="Zhou Y."/>
            <person name="Sheng Y."/>
            <person name="Liu T."/>
            <person name="Pan Y."/>
            <person name="Xia L."/>
            <person name="Li J."/>
            <person name="Zhao F."/>
            <person name="Cao W."/>
        </authorList>
    </citation>
    <scope>NUCLEOTIDE SEQUENCE</scope>
    <source>
        <strain evidence="1">Hyas-2018</strain>
    </source>
</reference>
<dbReference type="Proteomes" id="UP000821845">
    <property type="component" value="Chromosome 10"/>
</dbReference>
<accession>A0ACB7T5D4</accession>
<protein>
    <submittedName>
        <fullName evidence="1">Uncharacterized protein</fullName>
    </submittedName>
</protein>